<name>B0WAX6_CULQU</name>
<dbReference type="Proteomes" id="UP000002320">
    <property type="component" value="Unassembled WGS sequence"/>
</dbReference>
<sequence>MGSSSEHYSRQVLEYVTSLIWNLSEEEPGSFDCWFYENLEQPSEESMLDPIVTSDRLSLIPRRILYSEGSVKVSRSPSILVVFILIRSTIC</sequence>
<dbReference type="InParanoid" id="B0WAX6"/>
<protein>
    <submittedName>
        <fullName evidence="1 2">Uncharacterized protein</fullName>
    </submittedName>
</protein>
<dbReference type="EMBL" id="DS231876">
    <property type="protein sequence ID" value="EDS41934.1"/>
    <property type="molecule type" value="Genomic_DNA"/>
</dbReference>
<accession>B0WAX6</accession>
<gene>
    <name evidence="2" type="primary">6035733</name>
    <name evidence="1" type="ORF">CpipJ_CPIJ004136</name>
</gene>
<dbReference type="VEuPathDB" id="VectorBase:CPIJ004136"/>
<reference evidence="2" key="2">
    <citation type="submission" date="2020-05" db="UniProtKB">
        <authorList>
            <consortium name="EnsemblMetazoa"/>
        </authorList>
    </citation>
    <scope>IDENTIFICATION</scope>
    <source>
        <strain evidence="2">JHB</strain>
    </source>
</reference>
<dbReference type="KEGG" id="cqu:CpipJ_CPIJ004136"/>
<evidence type="ECO:0000313" key="1">
    <source>
        <dbReference type="EMBL" id="EDS41934.1"/>
    </source>
</evidence>
<dbReference type="AlphaFoldDB" id="B0WAX6"/>
<dbReference type="HOGENOM" id="CLU_2429218_0_0_1"/>
<organism>
    <name type="scientific">Culex quinquefasciatus</name>
    <name type="common">Southern house mosquito</name>
    <name type="synonym">Culex pungens</name>
    <dbReference type="NCBI Taxonomy" id="7176"/>
    <lineage>
        <taxon>Eukaryota</taxon>
        <taxon>Metazoa</taxon>
        <taxon>Ecdysozoa</taxon>
        <taxon>Arthropoda</taxon>
        <taxon>Hexapoda</taxon>
        <taxon>Insecta</taxon>
        <taxon>Pterygota</taxon>
        <taxon>Neoptera</taxon>
        <taxon>Endopterygota</taxon>
        <taxon>Diptera</taxon>
        <taxon>Nematocera</taxon>
        <taxon>Culicoidea</taxon>
        <taxon>Culicidae</taxon>
        <taxon>Culicinae</taxon>
        <taxon>Culicini</taxon>
        <taxon>Culex</taxon>
        <taxon>Culex</taxon>
    </lineage>
</organism>
<dbReference type="VEuPathDB" id="VectorBase:CQUJHB020346"/>
<dbReference type="EnsemblMetazoa" id="CPIJ004136-RA">
    <property type="protein sequence ID" value="CPIJ004136-PA"/>
    <property type="gene ID" value="CPIJ004136"/>
</dbReference>
<proteinExistence type="predicted"/>
<evidence type="ECO:0000313" key="3">
    <source>
        <dbReference type="Proteomes" id="UP000002320"/>
    </source>
</evidence>
<reference evidence="1" key="1">
    <citation type="submission" date="2007-03" db="EMBL/GenBank/DDBJ databases">
        <title>Annotation of Culex pipiens quinquefasciatus.</title>
        <authorList>
            <consortium name="The Broad Institute Genome Sequencing Platform"/>
            <person name="Atkinson P.W."/>
            <person name="Hemingway J."/>
            <person name="Christensen B.M."/>
            <person name="Higgs S."/>
            <person name="Kodira C."/>
            <person name="Hannick L."/>
            <person name="Megy K."/>
            <person name="O'Leary S."/>
            <person name="Pearson M."/>
            <person name="Haas B.J."/>
            <person name="Mauceli E."/>
            <person name="Wortman J.R."/>
            <person name="Lee N.H."/>
            <person name="Guigo R."/>
            <person name="Stanke M."/>
            <person name="Alvarado L."/>
            <person name="Amedeo P."/>
            <person name="Antoine C.H."/>
            <person name="Arensburger P."/>
            <person name="Bidwell S.L."/>
            <person name="Crawford M."/>
            <person name="Camaro F."/>
            <person name="Devon K."/>
            <person name="Engels R."/>
            <person name="Hammond M."/>
            <person name="Howarth C."/>
            <person name="Koehrsen M."/>
            <person name="Lawson D."/>
            <person name="Montgomery P."/>
            <person name="Nene V."/>
            <person name="Nusbaum C."/>
            <person name="Puiu D."/>
            <person name="Romero-Severson J."/>
            <person name="Severson D.W."/>
            <person name="Shumway M."/>
            <person name="Sisk P."/>
            <person name="Stolte C."/>
            <person name="Zeng Q."/>
            <person name="Eisenstadt E."/>
            <person name="Fraser-Liggett C."/>
            <person name="Strausberg R."/>
            <person name="Galagan J."/>
            <person name="Birren B."/>
            <person name="Collins F.H."/>
        </authorList>
    </citation>
    <scope>NUCLEOTIDE SEQUENCE [LARGE SCALE GENOMIC DNA]</scope>
    <source>
        <strain evidence="1">JHB</strain>
    </source>
</reference>
<evidence type="ECO:0000313" key="2">
    <source>
        <dbReference type="EnsemblMetazoa" id="CPIJ004136-PA"/>
    </source>
</evidence>
<keyword evidence="3" id="KW-1185">Reference proteome</keyword>